<name>A0ABV6M589_9ACTN</name>
<keyword evidence="6" id="KW-1185">Reference proteome</keyword>
<dbReference type="InterPro" id="IPR006016">
    <property type="entry name" value="UspA"/>
</dbReference>
<proteinExistence type="inferred from homology"/>
<dbReference type="EMBL" id="JBHLUH010000039">
    <property type="protein sequence ID" value="MFC0529704.1"/>
    <property type="molecule type" value="Genomic_DNA"/>
</dbReference>
<comment type="caution">
    <text evidence="5">The sequence shown here is derived from an EMBL/GenBank/DDBJ whole genome shotgun (WGS) entry which is preliminary data.</text>
</comment>
<reference evidence="5 6" key="1">
    <citation type="submission" date="2024-09" db="EMBL/GenBank/DDBJ databases">
        <authorList>
            <person name="Sun Q."/>
            <person name="Mori K."/>
        </authorList>
    </citation>
    <scope>NUCLEOTIDE SEQUENCE [LARGE SCALE GENOMIC DNA]</scope>
    <source>
        <strain evidence="5 6">TBRC 3947</strain>
    </source>
</reference>
<evidence type="ECO:0000259" key="4">
    <source>
        <dbReference type="Pfam" id="PF00582"/>
    </source>
</evidence>
<dbReference type="PANTHER" id="PTHR46268">
    <property type="entry name" value="STRESS RESPONSE PROTEIN NHAX"/>
    <property type="match status" value="1"/>
</dbReference>
<dbReference type="PANTHER" id="PTHR46268:SF27">
    <property type="entry name" value="UNIVERSAL STRESS PROTEIN RV2623"/>
    <property type="match status" value="1"/>
</dbReference>
<sequence>MDDHVRPVVVGVDGSAASGAAADYAAGVAHGRSLPLHLVYGYLRKLTYGAPIDPLEMAEPVADRTAARQLEEISSRLSAKWPDLQVQIQEILGEAAPELIEKSRQAELVVIGSRGRGGFTGLLLGSVSAKVAAHAYCPVVVVRPPNWSLDASSTEQVVVGVDGSSESMLALDLGSDEAARLGQSLAVIHTHSEIPAAPQDHEPTTTAQENAKALLADAVNRARGRHPDLTVRDEMVYGAGPKLTLIEASRSATLVALGSRGRGGFAGMMLGSVSQALVHHSECPVLIAHHYLDSDPETHGAPRP</sequence>
<dbReference type="Gene3D" id="3.40.50.620">
    <property type="entry name" value="HUPs"/>
    <property type="match status" value="2"/>
</dbReference>
<dbReference type="Pfam" id="PF00582">
    <property type="entry name" value="Usp"/>
    <property type="match status" value="2"/>
</dbReference>
<keyword evidence="2" id="KW-0547">Nucleotide-binding</keyword>
<evidence type="ECO:0000313" key="5">
    <source>
        <dbReference type="EMBL" id="MFC0529704.1"/>
    </source>
</evidence>
<evidence type="ECO:0000313" key="6">
    <source>
        <dbReference type="Proteomes" id="UP001589867"/>
    </source>
</evidence>
<dbReference type="SUPFAM" id="SSF52402">
    <property type="entry name" value="Adenine nucleotide alpha hydrolases-like"/>
    <property type="match status" value="2"/>
</dbReference>
<dbReference type="InterPro" id="IPR014729">
    <property type="entry name" value="Rossmann-like_a/b/a_fold"/>
</dbReference>
<keyword evidence="3" id="KW-0067">ATP-binding</keyword>
<protein>
    <submittedName>
        <fullName evidence="5">Universal stress protein</fullName>
    </submittedName>
</protein>
<accession>A0ABV6M589</accession>
<dbReference type="Proteomes" id="UP001589867">
    <property type="component" value="Unassembled WGS sequence"/>
</dbReference>
<feature type="domain" description="UspA" evidence="4">
    <location>
        <begin position="6"/>
        <end position="143"/>
    </location>
</feature>
<evidence type="ECO:0000256" key="2">
    <source>
        <dbReference type="ARBA" id="ARBA00022741"/>
    </source>
</evidence>
<comment type="similarity">
    <text evidence="1">Belongs to the universal stress protein A family.</text>
</comment>
<evidence type="ECO:0000256" key="3">
    <source>
        <dbReference type="ARBA" id="ARBA00022840"/>
    </source>
</evidence>
<dbReference type="InterPro" id="IPR006015">
    <property type="entry name" value="Universal_stress_UspA"/>
</dbReference>
<organism evidence="5 6">
    <name type="scientific">Phytohabitans kaempferiae</name>
    <dbReference type="NCBI Taxonomy" id="1620943"/>
    <lineage>
        <taxon>Bacteria</taxon>
        <taxon>Bacillati</taxon>
        <taxon>Actinomycetota</taxon>
        <taxon>Actinomycetes</taxon>
        <taxon>Micromonosporales</taxon>
        <taxon>Micromonosporaceae</taxon>
    </lineage>
</organism>
<feature type="domain" description="UspA" evidence="4">
    <location>
        <begin position="156"/>
        <end position="288"/>
    </location>
</feature>
<dbReference type="PRINTS" id="PR01438">
    <property type="entry name" value="UNVRSLSTRESS"/>
</dbReference>
<evidence type="ECO:0000256" key="1">
    <source>
        <dbReference type="ARBA" id="ARBA00008791"/>
    </source>
</evidence>
<gene>
    <name evidence="5" type="ORF">ACFFIA_18770</name>
</gene>